<dbReference type="OrthoDB" id="10444072at2759"/>
<accession>A0A8X6G3D4</accession>
<sequence length="135" mass="15667">MRGFHILHFFPAPRTPFIISSFDYQFQISSTELSSSKDVITLSNLFVCAFDRYPFPSLSYSGTPRIETPGNGTDFPNGRGEVERRGWEVSEWRQDSGETGKSNAFLTSDRWMLLWEKTVCHMKTVIREWERRTSS</sequence>
<evidence type="ECO:0000313" key="1">
    <source>
        <dbReference type="EMBL" id="GFQ95096.1"/>
    </source>
</evidence>
<name>A0A8X6G3D4_TRICU</name>
<gene>
    <name evidence="1" type="ORF">TNCT_178111</name>
</gene>
<reference evidence="1" key="1">
    <citation type="submission" date="2020-07" db="EMBL/GenBank/DDBJ databases">
        <title>Multicomponent nature underlies the extraordinary mechanical properties of spider dragline silk.</title>
        <authorList>
            <person name="Kono N."/>
            <person name="Nakamura H."/>
            <person name="Mori M."/>
            <person name="Yoshida Y."/>
            <person name="Ohtoshi R."/>
            <person name="Malay A.D."/>
            <person name="Moran D.A.P."/>
            <person name="Tomita M."/>
            <person name="Numata K."/>
            <person name="Arakawa K."/>
        </authorList>
    </citation>
    <scope>NUCLEOTIDE SEQUENCE</scope>
</reference>
<dbReference type="Proteomes" id="UP000887116">
    <property type="component" value="Unassembled WGS sequence"/>
</dbReference>
<proteinExistence type="predicted"/>
<protein>
    <submittedName>
        <fullName evidence="1">Uncharacterized protein</fullName>
    </submittedName>
</protein>
<organism evidence="1 2">
    <name type="scientific">Trichonephila clavata</name>
    <name type="common">Joro spider</name>
    <name type="synonym">Nephila clavata</name>
    <dbReference type="NCBI Taxonomy" id="2740835"/>
    <lineage>
        <taxon>Eukaryota</taxon>
        <taxon>Metazoa</taxon>
        <taxon>Ecdysozoa</taxon>
        <taxon>Arthropoda</taxon>
        <taxon>Chelicerata</taxon>
        <taxon>Arachnida</taxon>
        <taxon>Araneae</taxon>
        <taxon>Araneomorphae</taxon>
        <taxon>Entelegynae</taxon>
        <taxon>Araneoidea</taxon>
        <taxon>Nephilidae</taxon>
        <taxon>Trichonephila</taxon>
    </lineage>
</organism>
<dbReference type="AlphaFoldDB" id="A0A8X6G3D4"/>
<dbReference type="EMBL" id="BMAO01034246">
    <property type="protein sequence ID" value="GFQ95096.1"/>
    <property type="molecule type" value="Genomic_DNA"/>
</dbReference>
<comment type="caution">
    <text evidence="1">The sequence shown here is derived from an EMBL/GenBank/DDBJ whole genome shotgun (WGS) entry which is preliminary data.</text>
</comment>
<evidence type="ECO:0000313" key="2">
    <source>
        <dbReference type="Proteomes" id="UP000887116"/>
    </source>
</evidence>
<keyword evidence="2" id="KW-1185">Reference proteome</keyword>